<reference evidence="7 8" key="1">
    <citation type="journal article" date="2021" name="Int. J. Syst. Evol. Microbiol.">
        <title>Reticulibacter mediterranei gen. nov., sp. nov., within the new family Reticulibacteraceae fam. nov., and Ktedonospora formicarum gen. nov., sp. nov., Ktedonobacter robiniae sp. nov., Dictyobacter formicarum sp. nov. and Dictyobacter arantiisoli sp. nov., belonging to the class Ktedonobacteria.</title>
        <authorList>
            <person name="Yabe S."/>
            <person name="Zheng Y."/>
            <person name="Wang C.M."/>
            <person name="Sakai Y."/>
            <person name="Abe K."/>
            <person name="Yokota A."/>
            <person name="Donadio S."/>
            <person name="Cavaletti L."/>
            <person name="Monciardini P."/>
        </authorList>
    </citation>
    <scope>NUCLEOTIDE SEQUENCE [LARGE SCALE GENOMIC DNA]</scope>
    <source>
        <strain evidence="7 8">SOSP1-9</strain>
    </source>
</reference>
<protein>
    <submittedName>
        <fullName evidence="7">Chemotactic transduction protein ChpE</fullName>
    </submittedName>
</protein>
<evidence type="ECO:0000256" key="1">
    <source>
        <dbReference type="ARBA" id="ARBA00004651"/>
    </source>
</evidence>
<feature type="transmembrane region" description="Helical" evidence="6">
    <location>
        <begin position="73"/>
        <end position="92"/>
    </location>
</feature>
<keyword evidence="8" id="KW-1185">Reference proteome</keyword>
<dbReference type="Proteomes" id="UP000635565">
    <property type="component" value="Unassembled WGS sequence"/>
</dbReference>
<dbReference type="RefSeq" id="WP_201363001.1">
    <property type="nucleotide sequence ID" value="NZ_BNJJ01000008.1"/>
</dbReference>
<organism evidence="7 8">
    <name type="scientific">Dictyobacter formicarum</name>
    <dbReference type="NCBI Taxonomy" id="2778368"/>
    <lineage>
        <taxon>Bacteria</taxon>
        <taxon>Bacillati</taxon>
        <taxon>Chloroflexota</taxon>
        <taxon>Ktedonobacteria</taxon>
        <taxon>Ktedonobacterales</taxon>
        <taxon>Dictyobacteraceae</taxon>
        <taxon>Dictyobacter</taxon>
    </lineage>
</organism>
<evidence type="ECO:0000256" key="3">
    <source>
        <dbReference type="ARBA" id="ARBA00022692"/>
    </source>
</evidence>
<evidence type="ECO:0000313" key="7">
    <source>
        <dbReference type="EMBL" id="GHO85347.1"/>
    </source>
</evidence>
<feature type="transmembrane region" description="Helical" evidence="6">
    <location>
        <begin position="145"/>
        <end position="169"/>
    </location>
</feature>
<keyword evidence="5 6" id="KW-0472">Membrane</keyword>
<dbReference type="EMBL" id="BNJJ01000008">
    <property type="protein sequence ID" value="GHO85347.1"/>
    <property type="molecule type" value="Genomic_DNA"/>
</dbReference>
<accession>A0ABQ3VGN8</accession>
<keyword evidence="2" id="KW-1003">Cell membrane</keyword>
<evidence type="ECO:0000256" key="6">
    <source>
        <dbReference type="SAM" id="Phobius"/>
    </source>
</evidence>
<evidence type="ECO:0000256" key="5">
    <source>
        <dbReference type="ARBA" id="ARBA00023136"/>
    </source>
</evidence>
<feature type="transmembrane region" description="Helical" evidence="6">
    <location>
        <begin position="181"/>
        <end position="201"/>
    </location>
</feature>
<dbReference type="Pfam" id="PF01810">
    <property type="entry name" value="LysE"/>
    <property type="match status" value="1"/>
</dbReference>
<evidence type="ECO:0000256" key="4">
    <source>
        <dbReference type="ARBA" id="ARBA00022989"/>
    </source>
</evidence>
<evidence type="ECO:0000313" key="8">
    <source>
        <dbReference type="Proteomes" id="UP000635565"/>
    </source>
</evidence>
<gene>
    <name evidence="7" type="primary">chpE_2</name>
    <name evidence="7" type="ORF">KSZ_33530</name>
</gene>
<dbReference type="PANTHER" id="PTHR30086:SF20">
    <property type="entry name" value="ARGININE EXPORTER PROTEIN ARGO-RELATED"/>
    <property type="match status" value="1"/>
</dbReference>
<keyword evidence="3 6" id="KW-0812">Transmembrane</keyword>
<comment type="caution">
    <text evidence="7">The sequence shown here is derived from an EMBL/GenBank/DDBJ whole genome shotgun (WGS) entry which is preliminary data.</text>
</comment>
<sequence>MTDWGTITTAIGLGIAYAAAPGAVNTEAIRRGIAHGAHTTLLVETGSLIGDSLWALLALTGVTFFAHYLALQLVLGIAGGCFLLRMAWLALYEALSRRKTTSSPSQDAKKGHFTTGIVFGLANPVGLAFWSGMGSSVVASGIVGIQFIVFFLGFFIGAALWCIGISAGIRWGRRWIRPVMFRWISALCGLALGYFGFRILWTTAYEWFEQQIWHSIKPAR</sequence>
<feature type="transmembrane region" description="Helical" evidence="6">
    <location>
        <begin position="113"/>
        <end position="133"/>
    </location>
</feature>
<dbReference type="InterPro" id="IPR001123">
    <property type="entry name" value="LeuE-type"/>
</dbReference>
<proteinExistence type="predicted"/>
<keyword evidence="4 6" id="KW-1133">Transmembrane helix</keyword>
<name>A0ABQ3VGN8_9CHLR</name>
<evidence type="ECO:0000256" key="2">
    <source>
        <dbReference type="ARBA" id="ARBA00022475"/>
    </source>
</evidence>
<comment type="subcellular location">
    <subcellularLocation>
        <location evidence="1">Cell membrane</location>
        <topology evidence="1">Multi-pass membrane protein</topology>
    </subcellularLocation>
</comment>
<dbReference type="PANTHER" id="PTHR30086">
    <property type="entry name" value="ARGININE EXPORTER PROTEIN ARGO"/>
    <property type="match status" value="1"/>
</dbReference>